<name>A0ABX2P927_9PROT</name>
<keyword evidence="1" id="KW-0812">Transmembrane</keyword>
<feature type="transmembrane region" description="Helical" evidence="1">
    <location>
        <begin position="42"/>
        <end position="65"/>
    </location>
</feature>
<dbReference type="Proteomes" id="UP001516351">
    <property type="component" value="Unassembled WGS sequence"/>
</dbReference>
<keyword evidence="1" id="KW-0472">Membrane</keyword>
<comment type="caution">
    <text evidence="2">The sequence shown here is derived from an EMBL/GenBank/DDBJ whole genome shotgun (WGS) entry which is preliminary data.</text>
</comment>
<accession>A0ABX2P927</accession>
<feature type="transmembrane region" description="Helical" evidence="1">
    <location>
        <begin position="86"/>
        <end position="112"/>
    </location>
</feature>
<reference evidence="2 3" key="1">
    <citation type="submission" date="2020-06" db="EMBL/GenBank/DDBJ databases">
        <title>Synonyms of Asaia species.</title>
        <authorList>
            <person name="Sombolestani A."/>
        </authorList>
    </citation>
    <scope>NUCLEOTIDE SEQUENCE [LARGE SCALE GENOMIC DNA]</scope>
    <source>
        <strain evidence="2 3">LMG 27047</strain>
    </source>
</reference>
<evidence type="ECO:0000256" key="1">
    <source>
        <dbReference type="SAM" id="Phobius"/>
    </source>
</evidence>
<dbReference type="InterPro" id="IPR046513">
    <property type="entry name" value="DUF6691"/>
</dbReference>
<proteinExistence type="predicted"/>
<feature type="transmembrane region" description="Helical" evidence="1">
    <location>
        <begin position="118"/>
        <end position="135"/>
    </location>
</feature>
<dbReference type="RefSeq" id="WP_267311107.1">
    <property type="nucleotide sequence ID" value="NZ_JABXXV010000008.1"/>
</dbReference>
<evidence type="ECO:0000313" key="2">
    <source>
        <dbReference type="EMBL" id="NVN47865.1"/>
    </source>
</evidence>
<dbReference type="EMBL" id="JABXXV010000008">
    <property type="protein sequence ID" value="NVN47865.1"/>
    <property type="molecule type" value="Genomic_DNA"/>
</dbReference>
<keyword evidence="3" id="KW-1185">Reference proteome</keyword>
<evidence type="ECO:0000313" key="3">
    <source>
        <dbReference type="Proteomes" id="UP001516351"/>
    </source>
</evidence>
<keyword evidence="1" id="KW-1133">Transmembrane helix</keyword>
<protein>
    <submittedName>
        <fullName evidence="2">YeeE/YedE family protein</fullName>
    </submittedName>
</protein>
<organism evidence="2 3">
    <name type="scientific">Asaia spathodeae</name>
    <dbReference type="NCBI Taxonomy" id="657016"/>
    <lineage>
        <taxon>Bacteria</taxon>
        <taxon>Pseudomonadati</taxon>
        <taxon>Pseudomonadota</taxon>
        <taxon>Alphaproteobacteria</taxon>
        <taxon>Acetobacterales</taxon>
        <taxon>Acetobacteraceae</taxon>
        <taxon>Asaia</taxon>
    </lineage>
</organism>
<gene>
    <name evidence="2" type="ORF">HW542_13760</name>
</gene>
<sequence length="139" mass="14886">MKLIHLASFACGTIFSLGLIEGRMIDPASVLAFLDLRGEWKPALVFVLAGAFAAALGGVQISRYMRRPLLDATFQFPTTKTIDRNLIIGSMLFGLGWGLVGFCPGPAVAALLTGNAKGLVFLAALLVGMAAFSRWSRRR</sequence>
<dbReference type="Pfam" id="PF20398">
    <property type="entry name" value="DUF6691"/>
    <property type="match status" value="1"/>
</dbReference>